<dbReference type="Pfam" id="PF04145">
    <property type="entry name" value="Ctr"/>
    <property type="match status" value="1"/>
</dbReference>
<keyword evidence="4" id="KW-0813">Transport</keyword>
<name>A0A3M6UUZ1_POCDA</name>
<protein>
    <recommendedName>
        <fullName evidence="4">Copper transport protein</fullName>
    </recommendedName>
</protein>
<sequence>MKDEPMWFTTSRDISHILFKDWSVSSVGGLVGSCIIIIVIAVFFESLKSYKGLSNKKPEKKTSESMPLLGHLHTNESRFNLMDHLRRTFLYLVQFLVGYFLMLVAMTYNVWLFLAVVIGCGIGYFLATPFMECYFDGKRKAGSQTLDSYGRVSSFGDPGAL</sequence>
<feature type="transmembrane region" description="Helical" evidence="4">
    <location>
        <begin position="88"/>
        <end position="105"/>
    </location>
</feature>
<evidence type="ECO:0000256" key="3">
    <source>
        <dbReference type="ARBA" id="ARBA00023136"/>
    </source>
</evidence>
<evidence type="ECO:0000313" key="5">
    <source>
        <dbReference type="EMBL" id="RMX57460.1"/>
    </source>
</evidence>
<dbReference type="Proteomes" id="UP000275408">
    <property type="component" value="Unassembled WGS sequence"/>
</dbReference>
<keyword evidence="2 4" id="KW-1133">Transmembrane helix</keyword>
<keyword evidence="4" id="KW-0406">Ion transport</keyword>
<keyword evidence="3 4" id="KW-0472">Membrane</keyword>
<reference evidence="5 6" key="1">
    <citation type="journal article" date="2018" name="Sci. Rep.">
        <title>Comparative analysis of the Pocillopora damicornis genome highlights role of immune system in coral evolution.</title>
        <authorList>
            <person name="Cunning R."/>
            <person name="Bay R.A."/>
            <person name="Gillette P."/>
            <person name="Baker A.C."/>
            <person name="Traylor-Knowles N."/>
        </authorList>
    </citation>
    <scope>NUCLEOTIDE SEQUENCE [LARGE SCALE GENOMIC DNA]</scope>
    <source>
        <strain evidence="5">RSMAS</strain>
        <tissue evidence="5">Whole animal</tissue>
    </source>
</reference>
<gene>
    <name evidence="5" type="ORF">pdam_00007018</name>
</gene>
<evidence type="ECO:0000256" key="1">
    <source>
        <dbReference type="ARBA" id="ARBA00022692"/>
    </source>
</evidence>
<dbReference type="InterPro" id="IPR007274">
    <property type="entry name" value="Cop_transporter"/>
</dbReference>
<proteinExistence type="inferred from homology"/>
<feature type="transmembrane region" description="Helical" evidence="4">
    <location>
        <begin position="27"/>
        <end position="47"/>
    </location>
</feature>
<dbReference type="GO" id="GO:0005375">
    <property type="term" value="F:copper ion transmembrane transporter activity"/>
    <property type="evidence" value="ECO:0007669"/>
    <property type="project" value="UniProtKB-UniRule"/>
</dbReference>
<keyword evidence="6" id="KW-1185">Reference proteome</keyword>
<accession>A0A3M6UUZ1</accession>
<dbReference type="PROSITE" id="PS51257">
    <property type="entry name" value="PROKAR_LIPOPROTEIN"/>
    <property type="match status" value="1"/>
</dbReference>
<comment type="subcellular location">
    <subcellularLocation>
        <location evidence="4">Membrane</location>
        <topology evidence="4">Multi-pass membrane protein</topology>
    </subcellularLocation>
</comment>
<organism evidence="5 6">
    <name type="scientific">Pocillopora damicornis</name>
    <name type="common">Cauliflower coral</name>
    <name type="synonym">Millepora damicornis</name>
    <dbReference type="NCBI Taxonomy" id="46731"/>
    <lineage>
        <taxon>Eukaryota</taxon>
        <taxon>Metazoa</taxon>
        <taxon>Cnidaria</taxon>
        <taxon>Anthozoa</taxon>
        <taxon>Hexacorallia</taxon>
        <taxon>Scleractinia</taxon>
        <taxon>Astrocoeniina</taxon>
        <taxon>Pocilloporidae</taxon>
        <taxon>Pocillopora</taxon>
    </lineage>
</organism>
<evidence type="ECO:0000256" key="4">
    <source>
        <dbReference type="RuleBase" id="RU367022"/>
    </source>
</evidence>
<dbReference type="AlphaFoldDB" id="A0A3M6UUZ1"/>
<dbReference type="PANTHER" id="PTHR12483">
    <property type="entry name" value="SOLUTE CARRIER FAMILY 31 COPPER TRANSPORTERS"/>
    <property type="match status" value="1"/>
</dbReference>
<keyword evidence="1 4" id="KW-0812">Transmembrane</keyword>
<feature type="transmembrane region" description="Helical" evidence="4">
    <location>
        <begin position="111"/>
        <end position="131"/>
    </location>
</feature>
<comment type="similarity">
    <text evidence="4">Belongs to the copper transporter (Ctr) (TC 1.A.56) family. SLC31A subfamily.</text>
</comment>
<dbReference type="GO" id="GO:0016020">
    <property type="term" value="C:membrane"/>
    <property type="evidence" value="ECO:0007669"/>
    <property type="project" value="UniProtKB-SubCell"/>
</dbReference>
<comment type="caution">
    <text evidence="5">The sequence shown here is derived from an EMBL/GenBank/DDBJ whole genome shotgun (WGS) entry which is preliminary data.</text>
</comment>
<dbReference type="EMBL" id="RCHS01000654">
    <property type="protein sequence ID" value="RMX57460.1"/>
    <property type="molecule type" value="Genomic_DNA"/>
</dbReference>
<evidence type="ECO:0000256" key="2">
    <source>
        <dbReference type="ARBA" id="ARBA00022989"/>
    </source>
</evidence>
<dbReference type="PANTHER" id="PTHR12483:SF115">
    <property type="entry name" value="COPPER TRANSPORT PROTEIN"/>
    <property type="match status" value="1"/>
</dbReference>
<keyword evidence="4" id="KW-0187">Copper transport</keyword>
<evidence type="ECO:0000313" key="6">
    <source>
        <dbReference type="Proteomes" id="UP000275408"/>
    </source>
</evidence>
<keyword evidence="4" id="KW-0186">Copper</keyword>
<dbReference type="OrthoDB" id="161814at2759"/>